<feature type="compositionally biased region" description="Polar residues" evidence="1">
    <location>
        <begin position="59"/>
        <end position="68"/>
    </location>
</feature>
<dbReference type="GeneID" id="87953763"/>
<dbReference type="RefSeq" id="XP_062789438.1">
    <property type="nucleotide sequence ID" value="XM_062933387.1"/>
</dbReference>
<gene>
    <name evidence="2" type="ORF">IL334_001632</name>
</gene>
<feature type="region of interest" description="Disordered" evidence="1">
    <location>
        <begin position="329"/>
        <end position="369"/>
    </location>
</feature>
<accession>A0ABZ1CSP5</accession>
<evidence type="ECO:0000313" key="2">
    <source>
        <dbReference type="EMBL" id="WRT64698.1"/>
    </source>
</evidence>
<evidence type="ECO:0000313" key="3">
    <source>
        <dbReference type="Proteomes" id="UP001329825"/>
    </source>
</evidence>
<feature type="compositionally biased region" description="Polar residues" evidence="1">
    <location>
        <begin position="168"/>
        <end position="178"/>
    </location>
</feature>
<protein>
    <submittedName>
        <fullName evidence="2">Uncharacterized protein</fullName>
    </submittedName>
</protein>
<evidence type="ECO:0000256" key="1">
    <source>
        <dbReference type="SAM" id="MobiDB-lite"/>
    </source>
</evidence>
<name>A0ABZ1CSP5_9TREE</name>
<feature type="region of interest" description="Disordered" evidence="1">
    <location>
        <begin position="1"/>
        <end position="69"/>
    </location>
</feature>
<reference evidence="2 3" key="1">
    <citation type="submission" date="2024-01" db="EMBL/GenBank/DDBJ databases">
        <title>Comparative genomics of Cryptococcus and Kwoniella reveals pathogenesis evolution and contrasting modes of karyotype evolution via chromosome fusion or intercentromeric recombination.</title>
        <authorList>
            <person name="Coelho M.A."/>
            <person name="David-Palma M."/>
            <person name="Shea T."/>
            <person name="Bowers K."/>
            <person name="McGinley-Smith S."/>
            <person name="Mohammad A.W."/>
            <person name="Gnirke A."/>
            <person name="Yurkov A.M."/>
            <person name="Nowrousian M."/>
            <person name="Sun S."/>
            <person name="Cuomo C.A."/>
            <person name="Heitman J."/>
        </authorList>
    </citation>
    <scope>NUCLEOTIDE SEQUENCE [LARGE SCALE GENOMIC DNA]</scope>
    <source>
        <strain evidence="2">CBS 11374</strain>
    </source>
</reference>
<feature type="region of interest" description="Disordered" evidence="1">
    <location>
        <begin position="168"/>
        <end position="189"/>
    </location>
</feature>
<feature type="compositionally biased region" description="Polar residues" evidence="1">
    <location>
        <begin position="233"/>
        <end position="243"/>
    </location>
</feature>
<keyword evidence="3" id="KW-1185">Reference proteome</keyword>
<feature type="region of interest" description="Disordered" evidence="1">
    <location>
        <begin position="403"/>
        <end position="423"/>
    </location>
</feature>
<dbReference type="EMBL" id="CP141882">
    <property type="protein sequence ID" value="WRT64698.1"/>
    <property type="molecule type" value="Genomic_DNA"/>
</dbReference>
<feature type="region of interest" description="Disordered" evidence="1">
    <location>
        <begin position="205"/>
        <end position="246"/>
    </location>
</feature>
<dbReference type="Proteomes" id="UP001329825">
    <property type="component" value="Chromosome 2"/>
</dbReference>
<organism evidence="2 3">
    <name type="scientific">Kwoniella shivajii</name>
    <dbReference type="NCBI Taxonomy" id="564305"/>
    <lineage>
        <taxon>Eukaryota</taxon>
        <taxon>Fungi</taxon>
        <taxon>Dikarya</taxon>
        <taxon>Basidiomycota</taxon>
        <taxon>Agaricomycotina</taxon>
        <taxon>Tremellomycetes</taxon>
        <taxon>Tremellales</taxon>
        <taxon>Cryptococcaceae</taxon>
        <taxon>Kwoniella</taxon>
    </lineage>
</organism>
<proteinExistence type="predicted"/>
<feature type="compositionally biased region" description="Basic and acidic residues" evidence="1">
    <location>
        <begin position="10"/>
        <end position="24"/>
    </location>
</feature>
<feature type="compositionally biased region" description="Basic and acidic residues" evidence="1">
    <location>
        <begin position="403"/>
        <end position="416"/>
    </location>
</feature>
<sequence>MSISSIISTKSDRSFDVFRGEKNSRPVLSPLDTSLDNRISRPSEDSGIGMMSAPGSARPSASTGQSDCDYNLDVHMSAASQRPGFYQRPDNGSLNSLEDRGALTGHVRTYQQWDSDDGPEWCRGEGEEGMYGRLGVTNGSDPEFNDVEEDAEEYPGEEFIASFIARTGTNDTQFQSQKSTKERSFSPKKISQDVLRSINFSRRPHRKKVQFIPHTGDFDDSSRPPSGFPENATVFSKSTQPNTLDDMRNVSVTTQPTTQLSPSLTLDYHEYAGSYLQDDNSTLLSPNVTSSYQTRNDNISKPTNWDKFRSSMSDLGQAREPDERASIVHSASNSSSAVLDYENSENGSNRGHIPPITTRDTFPLRGSASKLSTSKSRFGRLKLRVKKKCRKVISDLTVDPYSKDFKSPSEFSKPDSDSFFVWR</sequence>